<dbReference type="GO" id="GO:0060003">
    <property type="term" value="P:copper ion export"/>
    <property type="evidence" value="ECO:0007669"/>
    <property type="project" value="TreeGrafter"/>
</dbReference>
<dbReference type="Gene3D" id="2.40.420.20">
    <property type="match status" value="1"/>
</dbReference>
<proteinExistence type="inferred from homology"/>
<dbReference type="NCBIfam" id="TIGR01730">
    <property type="entry name" value="RND_mfp"/>
    <property type="match status" value="1"/>
</dbReference>
<organism evidence="9">
    <name type="scientific">hydrothermal vent metagenome</name>
    <dbReference type="NCBI Taxonomy" id="652676"/>
    <lineage>
        <taxon>unclassified sequences</taxon>
        <taxon>metagenomes</taxon>
        <taxon>ecological metagenomes</taxon>
    </lineage>
</organism>
<protein>
    <submittedName>
        <fullName evidence="9">Probable Co/Zn/Cd efflux system membrane fusion protein</fullName>
    </submittedName>
</protein>
<feature type="region of interest" description="Disordered" evidence="4">
    <location>
        <begin position="419"/>
        <end position="450"/>
    </location>
</feature>
<evidence type="ECO:0000259" key="5">
    <source>
        <dbReference type="Pfam" id="PF25869"/>
    </source>
</evidence>
<dbReference type="InterPro" id="IPR058791">
    <property type="entry name" value="3HB_CusB"/>
</dbReference>
<feature type="domain" description="CusB-like three alpha-helical bundle" evidence="5">
    <location>
        <begin position="131"/>
        <end position="184"/>
    </location>
</feature>
<dbReference type="PANTHER" id="PTHR30097:SF15">
    <property type="entry name" value="CATION EFFLUX SYSTEM PROTEIN CUSB"/>
    <property type="match status" value="1"/>
</dbReference>
<dbReference type="Pfam" id="PF25869">
    <property type="entry name" value="3HB_CusB"/>
    <property type="match status" value="1"/>
</dbReference>
<dbReference type="FunFam" id="2.40.30.170:FF:000010">
    <property type="entry name" value="Efflux RND transporter periplasmic adaptor subunit"/>
    <property type="match status" value="1"/>
</dbReference>
<dbReference type="PANTHER" id="PTHR30097">
    <property type="entry name" value="CATION EFFLUX SYSTEM PROTEIN CUSB"/>
    <property type="match status" value="1"/>
</dbReference>
<dbReference type="GO" id="GO:0022857">
    <property type="term" value="F:transmembrane transporter activity"/>
    <property type="evidence" value="ECO:0007669"/>
    <property type="project" value="InterPro"/>
</dbReference>
<dbReference type="InterPro" id="IPR058792">
    <property type="entry name" value="Beta-barrel_RND_2"/>
</dbReference>
<evidence type="ECO:0000256" key="1">
    <source>
        <dbReference type="ARBA" id="ARBA00009477"/>
    </source>
</evidence>
<evidence type="ECO:0000256" key="2">
    <source>
        <dbReference type="ARBA" id="ARBA00022448"/>
    </source>
</evidence>
<feature type="domain" description="CusB-like barrel-sandwich hybrid" evidence="6">
    <location>
        <begin position="95"/>
        <end position="219"/>
    </location>
</feature>
<feature type="compositionally biased region" description="Basic and acidic residues" evidence="4">
    <location>
        <begin position="436"/>
        <end position="450"/>
    </location>
</feature>
<feature type="domain" description="CusB-like beta-barrel" evidence="7">
    <location>
        <begin position="223"/>
        <end position="298"/>
    </location>
</feature>
<dbReference type="InterPro" id="IPR006143">
    <property type="entry name" value="RND_pump_MFP"/>
</dbReference>
<evidence type="ECO:0000259" key="6">
    <source>
        <dbReference type="Pfam" id="PF25919"/>
    </source>
</evidence>
<feature type="domain" description="CzcB-like C-terminal circularly permuted SH3-like" evidence="8">
    <location>
        <begin position="306"/>
        <end position="365"/>
    </location>
</feature>
<dbReference type="Gene3D" id="2.40.30.170">
    <property type="match status" value="1"/>
</dbReference>
<dbReference type="InterPro" id="IPR051909">
    <property type="entry name" value="MFP_Cation_Efflux"/>
</dbReference>
<dbReference type="InterPro" id="IPR058649">
    <property type="entry name" value="CzcB_C"/>
</dbReference>
<dbReference type="GO" id="GO:0030288">
    <property type="term" value="C:outer membrane-bounded periplasmic space"/>
    <property type="evidence" value="ECO:0007669"/>
    <property type="project" value="TreeGrafter"/>
</dbReference>
<name>A0A3B1D2X8_9ZZZZ</name>
<evidence type="ECO:0000256" key="4">
    <source>
        <dbReference type="SAM" id="MobiDB-lite"/>
    </source>
</evidence>
<keyword evidence="3" id="KW-0862">Zinc</keyword>
<dbReference type="InterPro" id="IPR058790">
    <property type="entry name" value="BSH_CusB"/>
</dbReference>
<evidence type="ECO:0000259" key="7">
    <source>
        <dbReference type="Pfam" id="PF25954"/>
    </source>
</evidence>
<keyword evidence="2" id="KW-0813">Transport</keyword>
<comment type="similarity">
    <text evidence="1">Belongs to the membrane fusion protein (MFP) (TC 8.A.1) family.</text>
</comment>
<dbReference type="Pfam" id="PF25919">
    <property type="entry name" value="BSH_CusB"/>
    <property type="match status" value="1"/>
</dbReference>
<dbReference type="Gene3D" id="2.40.50.100">
    <property type="match status" value="1"/>
</dbReference>
<dbReference type="Pfam" id="PF25975">
    <property type="entry name" value="CzcB_C"/>
    <property type="match status" value="1"/>
</dbReference>
<dbReference type="SUPFAM" id="SSF111369">
    <property type="entry name" value="HlyD-like secretion proteins"/>
    <property type="match status" value="1"/>
</dbReference>
<dbReference type="GO" id="GO:0046914">
    <property type="term" value="F:transition metal ion binding"/>
    <property type="evidence" value="ECO:0007669"/>
    <property type="project" value="TreeGrafter"/>
</dbReference>
<reference evidence="9" key="1">
    <citation type="submission" date="2018-06" db="EMBL/GenBank/DDBJ databases">
        <authorList>
            <person name="Zhirakovskaya E."/>
        </authorList>
    </citation>
    <scope>NUCLEOTIDE SEQUENCE</scope>
</reference>
<dbReference type="EMBL" id="UOGF01000049">
    <property type="protein sequence ID" value="VAX29350.1"/>
    <property type="molecule type" value="Genomic_DNA"/>
</dbReference>
<dbReference type="FunFam" id="2.40.420.20:FF:000006">
    <property type="entry name" value="RND family efflux transporter MFP subunit"/>
    <property type="match status" value="1"/>
</dbReference>
<dbReference type="GO" id="GO:0016020">
    <property type="term" value="C:membrane"/>
    <property type="evidence" value="ECO:0007669"/>
    <property type="project" value="InterPro"/>
</dbReference>
<evidence type="ECO:0000313" key="9">
    <source>
        <dbReference type="EMBL" id="VAX29350.1"/>
    </source>
</evidence>
<sequence length="450" mass="49873">MKRFFLMMLSVFTVLNIVLFSELTFAQMDQMKGMAGGKMPMPAPGNNTPEGQVPVMLTPHKQKLVGVKTQPVRQKTMNKLIRAIGRVAYNERTLTTVTTKIEGWIEDLTIDATGMAVKKGKALFSVYSPKLLQTQEEYLLAISSAKKMNNKMGSGVMAQASRKRLLLWDVKPAQIQRLEKRGEVIRALPVLSPASGIVTEKMALNGMYVKPGMALYKIADLSQVWVLVDIYEHELPWIKTGQMAELTLTSLPGEFFKGKITYIYPYLNEESRTATIRIELDNKKGQFKPGMYANVALSIEAAEGLLVPESAVLDSGLRQVAFVRQAGGRFEPRVITIGLRLNNEVQVLSGLAEGEAVVTHGTFLIDSESKLMASMEGMMGLVGMGDWKMEGSKMGGMEGMDMGGMNMDDKKMDGMDMNRGDQKIDGMPMGQSPPMKMKEMNMKDMPEQKK</sequence>
<dbReference type="Gene3D" id="6.10.140.730">
    <property type="match status" value="1"/>
</dbReference>
<dbReference type="AlphaFoldDB" id="A0A3B1D2X8"/>
<evidence type="ECO:0000256" key="3">
    <source>
        <dbReference type="ARBA" id="ARBA00022833"/>
    </source>
</evidence>
<dbReference type="Pfam" id="PF25954">
    <property type="entry name" value="Beta-barrel_RND_2"/>
    <property type="match status" value="1"/>
</dbReference>
<gene>
    <name evidence="9" type="ORF">MNBD_NITROSPIRAE01-1768</name>
</gene>
<accession>A0A3B1D2X8</accession>
<evidence type="ECO:0000259" key="8">
    <source>
        <dbReference type="Pfam" id="PF25975"/>
    </source>
</evidence>
<dbReference type="GO" id="GO:0015679">
    <property type="term" value="P:plasma membrane copper ion transport"/>
    <property type="evidence" value="ECO:0007669"/>
    <property type="project" value="TreeGrafter"/>
</dbReference>